<dbReference type="InterPro" id="IPR029058">
    <property type="entry name" value="AB_hydrolase_fold"/>
</dbReference>
<sequence length="546" mass="61669">MARAAGSYEARRERSSLFAHSHGHKKRAVVRFAFGFIVFTLVFISFLLGHYTKVGGQEPSRLSENKAEQEWNKVREENIQDTWENEHQQFSTKGTGDYSQPSSETLQQQQQQQAAPHDMMAGAAWEPKEDGKNETIGMEQDIIVKVEPWNVHPSNTTSSLLSESIPLVAEKSWSENSSRDIPETKSTYESFDGWNISQTLLELANSSNVSSSYNSQRPNISLILDDKLTIKKNKASDDIAGCFEMCRQAKHEVFSGVPVSSIVQYPRLGGNGTHSVLLLFHGCEHSAEDWFVLPEEVLVVCEALRRNWSVVAFSSSDRASGCWDLFYPALGNRDVIRVYQSLQEWIRKYFVAADNLQLYALGVSSGGSFVSILSTFLPHISAQAIYMSPGSFLPLSSSSSSSWTPPPTCFVHMSKDTTFGSLDNVKKTCDQLSQVPCRIVSLDPVPVTPDFFHRKIPNISLSESQQFFQWLNSSEWLDAQGYLVKNPRILEYSLEYTDNNRTGEQQQPQIWKTYQKSIEEILNRAFGVHEMAADDIEEILNWLQQQ</sequence>
<dbReference type="AlphaFoldDB" id="A0AAV9IMX4"/>
<evidence type="ECO:0000256" key="2">
    <source>
        <dbReference type="SAM" id="Phobius"/>
    </source>
</evidence>
<evidence type="ECO:0000313" key="4">
    <source>
        <dbReference type="Proteomes" id="UP001300502"/>
    </source>
</evidence>
<dbReference type="PANTHER" id="PTHR35128:SF1">
    <property type="entry name" value="SECRETION-REGULATING GUANINE NUCLEOTIDE EXCHANGE FACTOR"/>
    <property type="match status" value="1"/>
</dbReference>
<feature type="region of interest" description="Disordered" evidence="1">
    <location>
        <begin position="80"/>
        <end position="121"/>
    </location>
</feature>
<dbReference type="EMBL" id="JANCYU010000069">
    <property type="protein sequence ID" value="KAK4528785.1"/>
    <property type="molecule type" value="Genomic_DNA"/>
</dbReference>
<dbReference type="Gene3D" id="3.40.50.1820">
    <property type="entry name" value="alpha/beta hydrolase"/>
    <property type="match status" value="1"/>
</dbReference>
<reference evidence="3 4" key="1">
    <citation type="submission" date="2022-07" db="EMBL/GenBank/DDBJ databases">
        <title>Genome-wide signatures of adaptation to extreme environments.</title>
        <authorList>
            <person name="Cho C.H."/>
            <person name="Yoon H.S."/>
        </authorList>
    </citation>
    <scope>NUCLEOTIDE SEQUENCE [LARGE SCALE GENOMIC DNA]</scope>
    <source>
        <strain evidence="3 4">108.79 E11</strain>
    </source>
</reference>
<dbReference type="SUPFAM" id="SSF53474">
    <property type="entry name" value="alpha/beta-Hydrolases"/>
    <property type="match status" value="1"/>
</dbReference>
<feature type="transmembrane region" description="Helical" evidence="2">
    <location>
        <begin position="28"/>
        <end position="51"/>
    </location>
</feature>
<name>A0AAV9IMX4_9RHOD</name>
<organism evidence="3 4">
    <name type="scientific">Galdieria yellowstonensis</name>
    <dbReference type="NCBI Taxonomy" id="3028027"/>
    <lineage>
        <taxon>Eukaryota</taxon>
        <taxon>Rhodophyta</taxon>
        <taxon>Bangiophyceae</taxon>
        <taxon>Galdieriales</taxon>
        <taxon>Galdieriaceae</taxon>
        <taxon>Galdieria</taxon>
    </lineage>
</organism>
<gene>
    <name evidence="3" type="ORF">GAYE_SCF64G6731</name>
</gene>
<dbReference type="PANTHER" id="PTHR35128">
    <property type="entry name" value="SECRETION-REGULATING GUANINE NUCLEOTIDE EXCHANGE FACTOR"/>
    <property type="match status" value="1"/>
</dbReference>
<proteinExistence type="predicted"/>
<evidence type="ECO:0000256" key="1">
    <source>
        <dbReference type="SAM" id="MobiDB-lite"/>
    </source>
</evidence>
<protein>
    <submittedName>
        <fullName evidence="3">Uncharacterized protein</fullName>
    </submittedName>
</protein>
<keyword evidence="2" id="KW-0812">Transmembrane</keyword>
<dbReference type="Proteomes" id="UP001300502">
    <property type="component" value="Unassembled WGS sequence"/>
</dbReference>
<evidence type="ECO:0000313" key="3">
    <source>
        <dbReference type="EMBL" id="KAK4528785.1"/>
    </source>
</evidence>
<comment type="caution">
    <text evidence="3">The sequence shown here is derived from an EMBL/GenBank/DDBJ whole genome shotgun (WGS) entry which is preliminary data.</text>
</comment>
<keyword evidence="2" id="KW-0472">Membrane</keyword>
<feature type="compositionally biased region" description="Polar residues" evidence="1">
    <location>
        <begin position="88"/>
        <end position="106"/>
    </location>
</feature>
<keyword evidence="4" id="KW-1185">Reference proteome</keyword>
<accession>A0AAV9IMX4</accession>
<keyword evidence="2" id="KW-1133">Transmembrane helix</keyword>